<dbReference type="OrthoDB" id="9804559at2"/>
<dbReference type="InterPro" id="IPR010930">
    <property type="entry name" value="Flg_bb/hook_C_dom"/>
</dbReference>
<dbReference type="AlphaFoldDB" id="A0A5C5X9W1"/>
<comment type="similarity">
    <text evidence="2 4">Belongs to the flagella basal body rod proteins family.</text>
</comment>
<protein>
    <submittedName>
        <fullName evidence="8">Flagellar basal-body rod protein FlgG</fullName>
    </submittedName>
</protein>
<sequence>MLYGLYQSAVGADLQALKMDTVSNNIANASTSSFKRDLAVFGVRQQQAQLDGNQYGIPPGLEDHPGSAIAVETFTDHSQGPLNNTGSPLDAALAGPGFYRVTDGESEFLTRRGSFTLNADSDLVEVDTGYHVLDEIGKPISVPPGSELQISQEGFLTAIDPLTNLPVPLGRFDVVEPTDYRLLQKQGDSLYSIDESAVQPAGPETQVRQGYQEGSGVQPVKEMLEMIQTSRGFEANMNLIQHQDNSLGQLLQAIGKN</sequence>
<dbReference type="Proteomes" id="UP000316095">
    <property type="component" value="Unassembled WGS sequence"/>
</dbReference>
<comment type="subcellular location">
    <subcellularLocation>
        <location evidence="1 4">Bacterial flagellum basal body</location>
    </subcellularLocation>
</comment>
<keyword evidence="8" id="KW-0966">Cell projection</keyword>
<keyword evidence="8" id="KW-0282">Flagellum</keyword>
<dbReference type="Pfam" id="PF22692">
    <property type="entry name" value="LlgE_F_G_D1"/>
    <property type="match status" value="1"/>
</dbReference>
<feature type="domain" description="Flagellar hook protein FlgE/F/G-like D1" evidence="7">
    <location>
        <begin position="92"/>
        <end position="157"/>
    </location>
</feature>
<evidence type="ECO:0000313" key="8">
    <source>
        <dbReference type="EMBL" id="TWT59947.1"/>
    </source>
</evidence>
<dbReference type="PANTHER" id="PTHR30435">
    <property type="entry name" value="FLAGELLAR PROTEIN"/>
    <property type="match status" value="1"/>
</dbReference>
<feature type="domain" description="Flagellar basal-body/hook protein C-terminal" evidence="6">
    <location>
        <begin position="208"/>
        <end position="252"/>
    </location>
</feature>
<dbReference type="PANTHER" id="PTHR30435:SF19">
    <property type="entry name" value="FLAGELLAR BASAL-BODY ROD PROTEIN FLGG"/>
    <property type="match status" value="1"/>
</dbReference>
<keyword evidence="8" id="KW-0969">Cilium</keyword>
<evidence type="ECO:0000256" key="2">
    <source>
        <dbReference type="ARBA" id="ARBA00009677"/>
    </source>
</evidence>
<feature type="domain" description="Flagellar basal body rod protein N-terminal" evidence="5">
    <location>
        <begin position="12"/>
        <end position="35"/>
    </location>
</feature>
<dbReference type="GO" id="GO:0009425">
    <property type="term" value="C:bacterial-type flagellum basal body"/>
    <property type="evidence" value="ECO:0007669"/>
    <property type="project" value="UniProtKB-SubCell"/>
</dbReference>
<proteinExistence type="inferred from homology"/>
<dbReference type="InterPro" id="IPR053967">
    <property type="entry name" value="LlgE_F_G-like_D1"/>
</dbReference>
<dbReference type="PROSITE" id="PS00588">
    <property type="entry name" value="FLAGELLA_BB_ROD"/>
    <property type="match status" value="1"/>
</dbReference>
<dbReference type="InterPro" id="IPR019776">
    <property type="entry name" value="Flagellar_basal_body_rod_CS"/>
</dbReference>
<accession>A0A5C5X9W1</accession>
<organism evidence="8 9">
    <name type="scientific">Rubinisphaera italica</name>
    <dbReference type="NCBI Taxonomy" id="2527969"/>
    <lineage>
        <taxon>Bacteria</taxon>
        <taxon>Pseudomonadati</taxon>
        <taxon>Planctomycetota</taxon>
        <taxon>Planctomycetia</taxon>
        <taxon>Planctomycetales</taxon>
        <taxon>Planctomycetaceae</taxon>
        <taxon>Rubinisphaera</taxon>
    </lineage>
</organism>
<dbReference type="SUPFAM" id="SSF117143">
    <property type="entry name" value="Flagellar hook protein flgE"/>
    <property type="match status" value="1"/>
</dbReference>
<evidence type="ECO:0000259" key="7">
    <source>
        <dbReference type="Pfam" id="PF22692"/>
    </source>
</evidence>
<gene>
    <name evidence="8" type="primary">flgG_1</name>
    <name evidence="8" type="ORF">Pan54_06580</name>
</gene>
<dbReference type="InterPro" id="IPR001444">
    <property type="entry name" value="Flag_bb_rod_N"/>
</dbReference>
<dbReference type="InterPro" id="IPR037925">
    <property type="entry name" value="FlgE/F/G-like"/>
</dbReference>
<dbReference type="Pfam" id="PF06429">
    <property type="entry name" value="Flg_bbr_C"/>
    <property type="match status" value="1"/>
</dbReference>
<dbReference type="InterPro" id="IPR020013">
    <property type="entry name" value="Flagellar_FlgE/F/G"/>
</dbReference>
<comment type="caution">
    <text evidence="8">The sequence shown here is derived from an EMBL/GenBank/DDBJ whole genome shotgun (WGS) entry which is preliminary data.</text>
</comment>
<dbReference type="NCBIfam" id="TIGR03506">
    <property type="entry name" value="FlgEFG_subfam"/>
    <property type="match status" value="1"/>
</dbReference>
<evidence type="ECO:0000256" key="3">
    <source>
        <dbReference type="ARBA" id="ARBA00023143"/>
    </source>
</evidence>
<dbReference type="GO" id="GO:0071978">
    <property type="term" value="P:bacterial-type flagellum-dependent swarming motility"/>
    <property type="evidence" value="ECO:0007669"/>
    <property type="project" value="TreeGrafter"/>
</dbReference>
<evidence type="ECO:0000256" key="4">
    <source>
        <dbReference type="RuleBase" id="RU362116"/>
    </source>
</evidence>
<dbReference type="EMBL" id="SJPG01000001">
    <property type="protein sequence ID" value="TWT59947.1"/>
    <property type="molecule type" value="Genomic_DNA"/>
</dbReference>
<evidence type="ECO:0000256" key="1">
    <source>
        <dbReference type="ARBA" id="ARBA00004117"/>
    </source>
</evidence>
<reference evidence="8 9" key="1">
    <citation type="submission" date="2019-02" db="EMBL/GenBank/DDBJ databases">
        <title>Deep-cultivation of Planctomycetes and their phenomic and genomic characterization uncovers novel biology.</title>
        <authorList>
            <person name="Wiegand S."/>
            <person name="Jogler M."/>
            <person name="Boedeker C."/>
            <person name="Pinto D."/>
            <person name="Vollmers J."/>
            <person name="Rivas-Marin E."/>
            <person name="Kohn T."/>
            <person name="Peeters S.H."/>
            <person name="Heuer A."/>
            <person name="Rast P."/>
            <person name="Oberbeckmann S."/>
            <person name="Bunk B."/>
            <person name="Jeske O."/>
            <person name="Meyerdierks A."/>
            <person name="Storesund J.E."/>
            <person name="Kallscheuer N."/>
            <person name="Luecker S."/>
            <person name="Lage O.M."/>
            <person name="Pohl T."/>
            <person name="Merkel B.J."/>
            <person name="Hornburger P."/>
            <person name="Mueller R.-W."/>
            <person name="Bruemmer F."/>
            <person name="Labrenz M."/>
            <person name="Spormann A.M."/>
            <person name="Op Den Camp H."/>
            <person name="Overmann J."/>
            <person name="Amann R."/>
            <person name="Jetten M.S.M."/>
            <person name="Mascher T."/>
            <person name="Medema M.H."/>
            <person name="Devos D.P."/>
            <person name="Kaster A.-K."/>
            <person name="Ovreas L."/>
            <person name="Rohde M."/>
            <person name="Galperin M.Y."/>
            <person name="Jogler C."/>
        </authorList>
    </citation>
    <scope>NUCLEOTIDE SEQUENCE [LARGE SCALE GENOMIC DNA]</scope>
    <source>
        <strain evidence="8 9">Pan54</strain>
    </source>
</reference>
<name>A0A5C5X9W1_9PLAN</name>
<keyword evidence="3 4" id="KW-0975">Bacterial flagellum</keyword>
<evidence type="ECO:0000259" key="6">
    <source>
        <dbReference type="Pfam" id="PF06429"/>
    </source>
</evidence>
<keyword evidence="9" id="KW-1185">Reference proteome</keyword>
<dbReference type="Pfam" id="PF00460">
    <property type="entry name" value="Flg_bb_rod"/>
    <property type="match status" value="1"/>
</dbReference>
<dbReference type="RefSeq" id="WP_146502123.1">
    <property type="nucleotide sequence ID" value="NZ_SJPG01000001.1"/>
</dbReference>
<evidence type="ECO:0000259" key="5">
    <source>
        <dbReference type="Pfam" id="PF00460"/>
    </source>
</evidence>
<evidence type="ECO:0000313" key="9">
    <source>
        <dbReference type="Proteomes" id="UP000316095"/>
    </source>
</evidence>